<proteinExistence type="inferred from homology"/>
<dbReference type="EC" id="2.1.1.320" evidence="7"/>
<evidence type="ECO:0000256" key="2">
    <source>
        <dbReference type="ARBA" id="ARBA00005891"/>
    </source>
</evidence>
<dbReference type="CTD" id="20251695"/>
<comment type="subcellular location">
    <subcellularLocation>
        <location evidence="1 7">Mitochondrion</location>
    </subcellularLocation>
</comment>
<dbReference type="HOGENOM" id="CLU_024840_3_1_1"/>
<reference evidence="8 9" key="1">
    <citation type="journal article" date="2013" name="Nature">
        <title>Insights into bilaterian evolution from three spiralian genomes.</title>
        <authorList>
            <person name="Simakov O."/>
            <person name="Marletaz F."/>
            <person name="Cho S.J."/>
            <person name="Edsinger-Gonzales E."/>
            <person name="Havlak P."/>
            <person name="Hellsten U."/>
            <person name="Kuo D.H."/>
            <person name="Larsson T."/>
            <person name="Lv J."/>
            <person name="Arendt D."/>
            <person name="Savage R."/>
            <person name="Osoegawa K."/>
            <person name="de Jong P."/>
            <person name="Grimwood J."/>
            <person name="Chapman J.A."/>
            <person name="Shapiro H."/>
            <person name="Aerts A."/>
            <person name="Otillar R.P."/>
            <person name="Terry A.Y."/>
            <person name="Boore J.L."/>
            <person name="Grigoriev I.V."/>
            <person name="Lindberg D.R."/>
            <person name="Seaver E.C."/>
            <person name="Weisblat D.A."/>
            <person name="Putnam N.H."/>
            <person name="Rokhsar D.S."/>
        </authorList>
    </citation>
    <scope>NUCLEOTIDE SEQUENCE [LARGE SCALE GENOMIC DNA]</scope>
</reference>
<dbReference type="PANTHER" id="PTHR12049:SF7">
    <property type="entry name" value="PROTEIN ARGININE METHYLTRANSFERASE NDUFAF7, MITOCHONDRIAL"/>
    <property type="match status" value="1"/>
</dbReference>
<accession>V4BMH7</accession>
<evidence type="ECO:0000256" key="5">
    <source>
        <dbReference type="ARBA" id="ARBA00023128"/>
    </source>
</evidence>
<evidence type="ECO:0000256" key="6">
    <source>
        <dbReference type="ARBA" id="ARBA00048612"/>
    </source>
</evidence>
<evidence type="ECO:0000313" key="9">
    <source>
        <dbReference type="Proteomes" id="UP000030746"/>
    </source>
</evidence>
<organism evidence="8 9">
    <name type="scientific">Lottia gigantea</name>
    <name type="common">Giant owl limpet</name>
    <dbReference type="NCBI Taxonomy" id="225164"/>
    <lineage>
        <taxon>Eukaryota</taxon>
        <taxon>Metazoa</taxon>
        <taxon>Spiralia</taxon>
        <taxon>Lophotrochozoa</taxon>
        <taxon>Mollusca</taxon>
        <taxon>Gastropoda</taxon>
        <taxon>Patellogastropoda</taxon>
        <taxon>Lottioidea</taxon>
        <taxon>Lottiidae</taxon>
        <taxon>Lottia</taxon>
    </lineage>
</organism>
<keyword evidence="4 7" id="KW-0808">Transferase</keyword>
<dbReference type="GO" id="GO:0032259">
    <property type="term" value="P:methylation"/>
    <property type="evidence" value="ECO:0007669"/>
    <property type="project" value="UniProtKB-KW"/>
</dbReference>
<dbReference type="STRING" id="225164.V4BMH7"/>
<evidence type="ECO:0000256" key="7">
    <source>
        <dbReference type="RuleBase" id="RU364114"/>
    </source>
</evidence>
<gene>
    <name evidence="8" type="ORF">LOTGIDRAFT_64084</name>
</gene>
<evidence type="ECO:0000256" key="3">
    <source>
        <dbReference type="ARBA" id="ARBA00022603"/>
    </source>
</evidence>
<dbReference type="OrthoDB" id="438553at2759"/>
<dbReference type="GO" id="GO:0005739">
    <property type="term" value="C:mitochondrion"/>
    <property type="evidence" value="ECO:0007669"/>
    <property type="project" value="UniProtKB-SubCell"/>
</dbReference>
<dbReference type="InterPro" id="IPR003788">
    <property type="entry name" value="NDUFAF7"/>
</dbReference>
<evidence type="ECO:0000256" key="4">
    <source>
        <dbReference type="ARBA" id="ARBA00022679"/>
    </source>
</evidence>
<dbReference type="PANTHER" id="PTHR12049">
    <property type="entry name" value="PROTEIN ARGININE METHYLTRANSFERASE NDUFAF7, MITOCHONDRIAL"/>
    <property type="match status" value="1"/>
</dbReference>
<dbReference type="OMA" id="YYHPQRN"/>
<dbReference type="KEGG" id="lgi:LOTGIDRAFT_64084"/>
<keyword evidence="3 7" id="KW-0489">Methyltransferase</keyword>
<comment type="similarity">
    <text evidence="2 7">Belongs to the NDUFAF7 family.</text>
</comment>
<sequence length="371" mass="41841">LLRHLKARIKANGPITVAEYMKEVLINPVSGYYMNNDVFGVKGDFTTSPEISQMFGELIGIWCVNEYIQDKLTGTLNIVELGPGRGTLVDDMCRIFTNFKPLKDKVAMHLVEVSPTLSGIQAAKLSGLDEPVEMTPKTSNHPYYHSMKNKYDQDVYWYHSIKDVPKDHMYYIAHEFFDALPIHKFQKSEKGWQEILVDIKDDVGEDGKEIQFVLSGRRTAGLTYLQPDANDTRDHIEVSPESGVIMQEICSRIKENGGGLLIGDYGHDGTKTDTFRGFKNHQLHDVLLNPGTADLTADVDFSYLRKMAEQIGVSVCGPKEQRDFLINMGIGIRLQVLLQNVNADGWKDLLSGYDMLINPDKMGQRFQFLGV</sequence>
<keyword evidence="5 7" id="KW-0496">Mitochondrion</keyword>
<dbReference type="GO" id="GO:0032981">
    <property type="term" value="P:mitochondrial respiratory chain complex I assembly"/>
    <property type="evidence" value="ECO:0007669"/>
    <property type="project" value="TreeGrafter"/>
</dbReference>
<comment type="function">
    <text evidence="7">Arginine methyltransferase involved in the assembly or stability of mitochondrial NADH:ubiquinone oxidoreductase complex (complex I).</text>
</comment>
<feature type="non-terminal residue" evidence="8">
    <location>
        <position position="371"/>
    </location>
</feature>
<protein>
    <recommendedName>
        <fullName evidence="7">Protein arginine methyltransferase NDUFAF7</fullName>
        <ecNumber evidence="7">2.1.1.320</ecNumber>
    </recommendedName>
</protein>
<dbReference type="SUPFAM" id="SSF53335">
    <property type="entry name" value="S-adenosyl-L-methionine-dependent methyltransferases"/>
    <property type="match status" value="1"/>
</dbReference>
<dbReference type="GO" id="GO:0035243">
    <property type="term" value="F:protein-arginine omega-N symmetric methyltransferase activity"/>
    <property type="evidence" value="ECO:0007669"/>
    <property type="project" value="UniProtKB-EC"/>
</dbReference>
<keyword evidence="9" id="KW-1185">Reference proteome</keyword>
<dbReference type="InterPro" id="IPR038375">
    <property type="entry name" value="NDUFAF7_sf"/>
</dbReference>
<dbReference type="Pfam" id="PF02636">
    <property type="entry name" value="Methyltransf_28"/>
    <property type="match status" value="1"/>
</dbReference>
<dbReference type="Gene3D" id="3.40.50.12710">
    <property type="match status" value="1"/>
</dbReference>
<dbReference type="InterPro" id="IPR029063">
    <property type="entry name" value="SAM-dependent_MTases_sf"/>
</dbReference>
<name>V4BMH7_LOTGI</name>
<evidence type="ECO:0000313" key="8">
    <source>
        <dbReference type="EMBL" id="ESO90134.1"/>
    </source>
</evidence>
<comment type="catalytic activity">
    <reaction evidence="6 7">
        <text>L-arginyl-[protein] + 2 S-adenosyl-L-methionine = N(omega),N(omega)'-dimethyl-L-arginyl-[protein] + 2 S-adenosyl-L-homocysteine + 2 H(+)</text>
        <dbReference type="Rhea" id="RHEA:48108"/>
        <dbReference type="Rhea" id="RHEA-COMP:10532"/>
        <dbReference type="Rhea" id="RHEA-COMP:11992"/>
        <dbReference type="ChEBI" id="CHEBI:15378"/>
        <dbReference type="ChEBI" id="CHEBI:29965"/>
        <dbReference type="ChEBI" id="CHEBI:57856"/>
        <dbReference type="ChEBI" id="CHEBI:59789"/>
        <dbReference type="ChEBI" id="CHEBI:88221"/>
        <dbReference type="EC" id="2.1.1.320"/>
    </reaction>
</comment>
<dbReference type="AlphaFoldDB" id="V4BMH7"/>
<dbReference type="EMBL" id="KB202481">
    <property type="protein sequence ID" value="ESO90134.1"/>
    <property type="molecule type" value="Genomic_DNA"/>
</dbReference>
<dbReference type="Proteomes" id="UP000030746">
    <property type="component" value="Unassembled WGS sequence"/>
</dbReference>
<dbReference type="GeneID" id="20251695"/>
<evidence type="ECO:0000256" key="1">
    <source>
        <dbReference type="ARBA" id="ARBA00004173"/>
    </source>
</evidence>
<dbReference type="RefSeq" id="XP_009059104.1">
    <property type="nucleotide sequence ID" value="XM_009060856.1"/>
</dbReference>
<feature type="non-terminal residue" evidence="8">
    <location>
        <position position="1"/>
    </location>
</feature>